<dbReference type="Pfam" id="PF04203">
    <property type="entry name" value="Sortase"/>
    <property type="match status" value="1"/>
</dbReference>
<evidence type="ECO:0000256" key="1">
    <source>
        <dbReference type="ARBA" id="ARBA00022801"/>
    </source>
</evidence>
<protein>
    <submittedName>
        <fullName evidence="2">Sortase</fullName>
    </submittedName>
</protein>
<comment type="caution">
    <text evidence="2">The sequence shown here is derived from an EMBL/GenBank/DDBJ whole genome shotgun (WGS) entry which is preliminary data.</text>
</comment>
<dbReference type="InterPro" id="IPR042001">
    <property type="entry name" value="Sortase_F"/>
</dbReference>
<name>A0A6L7EXG2_9ACTN</name>
<dbReference type="InterPro" id="IPR023365">
    <property type="entry name" value="Sortase_dom-sf"/>
</dbReference>
<dbReference type="Proteomes" id="UP000473325">
    <property type="component" value="Unassembled WGS sequence"/>
</dbReference>
<dbReference type="CDD" id="cd05829">
    <property type="entry name" value="Sortase_F"/>
    <property type="match status" value="1"/>
</dbReference>
<dbReference type="InterPro" id="IPR005754">
    <property type="entry name" value="Sortase"/>
</dbReference>
<proteinExistence type="predicted"/>
<reference evidence="2 3" key="1">
    <citation type="submission" date="2019-12" db="EMBL/GenBank/DDBJ databases">
        <authorList>
            <person name="Kun Z."/>
        </authorList>
    </citation>
    <scope>NUCLEOTIDE SEQUENCE [LARGE SCALE GENOMIC DNA]</scope>
    <source>
        <strain evidence="2 3">YIM 123512</strain>
    </source>
</reference>
<sequence>MPTRSAASHVGRAFSGLCLAGLLVALVLVVFPELRPGSGGDDRPSYAGLTPAQPVQLSAADVGLTAPLLGSDRDPVSTLATPPDDTPLVTWWQDSAEPGAAQGQTVLTAHASAEAGGLTALADLTEGDHLDVATRAGTMRYEVTSVRTLGPDRLQRASVRLFDQDAGDGGLVAISTEQWDGSRYQRSVVVTAAPLGQPEG</sequence>
<dbReference type="RefSeq" id="WP_160874642.1">
    <property type="nucleotide sequence ID" value="NZ_WUEK01000001.1"/>
</dbReference>
<dbReference type="GO" id="GO:0016787">
    <property type="term" value="F:hydrolase activity"/>
    <property type="evidence" value="ECO:0007669"/>
    <property type="project" value="UniProtKB-KW"/>
</dbReference>
<dbReference type="Gene3D" id="2.40.260.10">
    <property type="entry name" value="Sortase"/>
    <property type="match status" value="1"/>
</dbReference>
<accession>A0A6L7EXG2</accession>
<dbReference type="AlphaFoldDB" id="A0A6L7EXG2"/>
<dbReference type="EMBL" id="WUEK01000001">
    <property type="protein sequence ID" value="MXG88351.1"/>
    <property type="molecule type" value="Genomic_DNA"/>
</dbReference>
<keyword evidence="1" id="KW-0378">Hydrolase</keyword>
<gene>
    <name evidence="2" type="ORF">GRQ65_02160</name>
</gene>
<evidence type="ECO:0000313" key="3">
    <source>
        <dbReference type="Proteomes" id="UP000473325"/>
    </source>
</evidence>
<keyword evidence="3" id="KW-1185">Reference proteome</keyword>
<dbReference type="SUPFAM" id="SSF63817">
    <property type="entry name" value="Sortase"/>
    <property type="match status" value="1"/>
</dbReference>
<organism evidence="2 3">
    <name type="scientific">Nocardioides flavescens</name>
    <dbReference type="NCBI Taxonomy" id="2691959"/>
    <lineage>
        <taxon>Bacteria</taxon>
        <taxon>Bacillati</taxon>
        <taxon>Actinomycetota</taxon>
        <taxon>Actinomycetes</taxon>
        <taxon>Propionibacteriales</taxon>
        <taxon>Nocardioidaceae</taxon>
        <taxon>Nocardioides</taxon>
    </lineage>
</organism>
<evidence type="ECO:0000313" key="2">
    <source>
        <dbReference type="EMBL" id="MXG88351.1"/>
    </source>
</evidence>